<reference evidence="3 4" key="1">
    <citation type="submission" date="2020-08" db="EMBL/GenBank/DDBJ databases">
        <title>Whole genome shotgun sequence of Actinoplanes ianthinogenes NBRC 13996.</title>
        <authorList>
            <person name="Komaki H."/>
            <person name="Tamura T."/>
        </authorList>
    </citation>
    <scope>NUCLEOTIDE SEQUENCE [LARGE SCALE GENOMIC DNA]</scope>
    <source>
        <strain evidence="3 4">NBRC 13996</strain>
    </source>
</reference>
<dbReference type="Proteomes" id="UP000676967">
    <property type="component" value="Chromosome"/>
</dbReference>
<dbReference type="InterPro" id="IPR043128">
    <property type="entry name" value="Rev_trsase/Diguanyl_cyclase"/>
</dbReference>
<evidence type="ECO:0008006" key="5">
    <source>
        <dbReference type="Google" id="ProtNLM"/>
    </source>
</evidence>
<sequence>MLISSVAASVRTARRERIAAQDHALDVTLGRQAESLEHYFERARAIDAVLAASPAFSDFYRAPGTNQAKIEAGGPLLRRVNQSLGYLETLFPGRIGEACFIDSSGAEIARVVNGVPAAPADLSQEEDDNAFFAPTLALPPGQVYQAKEYESPDTHNVVISNSTVVTAGGHTGIVHYEIALDSFRMTATTGGLSASIVDAGTGRVLVDTRTVTTLAGRTDQTLAPVLHGTRDHGITTLGARRAAYQRVAATGGNANDWYLVVSAPAYGRGWTRGLSVGSIALLLGALLTLLLSTVSGWRYLASVRRSATYDALTGLPNRSLLTERLGAALHGDGRSAALLIVDLRGFKDVNDLLGHRLGDLLLTQVTQRLSAAVPAGATIARIGADDFAVLLPGAAPAAARAVAGDLLQSLVPAFRIGEVSLKVEAHAGIAVGPDHGTDPCTLLRHAEAALQLAVEKVTEVHEYEPGHDRGATHRLELLADLSRALETDDQISLHYQPKIDLGSGRLVGVEALIRWDHPVRGRIAPDAFIPVTESTSLIHPLTTRVLEIALRQAAAWQREGADIPVAVNLSTRCLLDAGFAGHVFDLLRHHGLPASLLKLEVTESLVMADPERCLSVLHALHDGGIRLSIDDFGTGYCSMSYLQRLPVGELKIDKSFVQGMTGSHGDAVLVRTAVSLAHSLGLEVVAEGVEDEATAAALREINCDTAQGYYYARPMPAGDFDRWHADVTRAVTIPAT</sequence>
<evidence type="ECO:0000259" key="2">
    <source>
        <dbReference type="PROSITE" id="PS50887"/>
    </source>
</evidence>
<dbReference type="InterPro" id="IPR000160">
    <property type="entry name" value="GGDEF_dom"/>
</dbReference>
<dbReference type="Gene3D" id="3.20.20.450">
    <property type="entry name" value="EAL domain"/>
    <property type="match status" value="1"/>
</dbReference>
<name>A0ABM7M796_9ACTN</name>
<feature type="domain" description="EAL" evidence="1">
    <location>
        <begin position="474"/>
        <end position="728"/>
    </location>
</feature>
<feature type="domain" description="GGDEF" evidence="2">
    <location>
        <begin position="334"/>
        <end position="465"/>
    </location>
</feature>
<organism evidence="3 4">
    <name type="scientific">Actinoplanes ianthinogenes</name>
    <dbReference type="NCBI Taxonomy" id="122358"/>
    <lineage>
        <taxon>Bacteria</taxon>
        <taxon>Bacillati</taxon>
        <taxon>Actinomycetota</taxon>
        <taxon>Actinomycetes</taxon>
        <taxon>Micromonosporales</taxon>
        <taxon>Micromonosporaceae</taxon>
        <taxon>Actinoplanes</taxon>
    </lineage>
</organism>
<evidence type="ECO:0000259" key="1">
    <source>
        <dbReference type="PROSITE" id="PS50883"/>
    </source>
</evidence>
<dbReference type="InterPro" id="IPR050706">
    <property type="entry name" value="Cyclic-di-GMP_PDE-like"/>
</dbReference>
<dbReference type="PANTHER" id="PTHR33121:SF70">
    <property type="entry name" value="SIGNALING PROTEIN YKOW"/>
    <property type="match status" value="1"/>
</dbReference>
<dbReference type="SUPFAM" id="SSF55073">
    <property type="entry name" value="Nucleotide cyclase"/>
    <property type="match status" value="1"/>
</dbReference>
<dbReference type="InterPro" id="IPR035919">
    <property type="entry name" value="EAL_sf"/>
</dbReference>
<dbReference type="EMBL" id="AP023356">
    <property type="protein sequence ID" value="BCJ47528.1"/>
    <property type="molecule type" value="Genomic_DNA"/>
</dbReference>
<dbReference type="SMART" id="SM00267">
    <property type="entry name" value="GGDEF"/>
    <property type="match status" value="1"/>
</dbReference>
<dbReference type="CDD" id="cd01949">
    <property type="entry name" value="GGDEF"/>
    <property type="match status" value="1"/>
</dbReference>
<dbReference type="PANTHER" id="PTHR33121">
    <property type="entry name" value="CYCLIC DI-GMP PHOSPHODIESTERASE PDEF"/>
    <property type="match status" value="1"/>
</dbReference>
<dbReference type="Pfam" id="PF00563">
    <property type="entry name" value="EAL"/>
    <property type="match status" value="1"/>
</dbReference>
<dbReference type="SMART" id="SM00052">
    <property type="entry name" value="EAL"/>
    <property type="match status" value="1"/>
</dbReference>
<evidence type="ECO:0000313" key="4">
    <source>
        <dbReference type="Proteomes" id="UP000676967"/>
    </source>
</evidence>
<keyword evidence="4" id="KW-1185">Reference proteome</keyword>
<protein>
    <recommendedName>
        <fullName evidence="5">Diguanylate cyclase (GGDEF)-like protein</fullName>
    </recommendedName>
</protein>
<evidence type="ECO:0000313" key="3">
    <source>
        <dbReference type="EMBL" id="BCJ47528.1"/>
    </source>
</evidence>
<proteinExistence type="predicted"/>
<dbReference type="PROSITE" id="PS50887">
    <property type="entry name" value="GGDEF"/>
    <property type="match status" value="1"/>
</dbReference>
<gene>
    <name evidence="3" type="ORF">Aiant_81850</name>
</gene>
<dbReference type="SUPFAM" id="SSF141868">
    <property type="entry name" value="EAL domain-like"/>
    <property type="match status" value="1"/>
</dbReference>
<dbReference type="PROSITE" id="PS50883">
    <property type="entry name" value="EAL"/>
    <property type="match status" value="1"/>
</dbReference>
<dbReference type="InterPro" id="IPR029787">
    <property type="entry name" value="Nucleotide_cyclase"/>
</dbReference>
<dbReference type="Pfam" id="PF00990">
    <property type="entry name" value="GGDEF"/>
    <property type="match status" value="1"/>
</dbReference>
<dbReference type="CDD" id="cd01948">
    <property type="entry name" value="EAL"/>
    <property type="match status" value="1"/>
</dbReference>
<dbReference type="InterPro" id="IPR001633">
    <property type="entry name" value="EAL_dom"/>
</dbReference>
<dbReference type="NCBIfam" id="TIGR00254">
    <property type="entry name" value="GGDEF"/>
    <property type="match status" value="1"/>
</dbReference>
<dbReference type="Gene3D" id="3.30.70.270">
    <property type="match status" value="1"/>
</dbReference>
<accession>A0ABM7M796</accession>